<protein>
    <submittedName>
        <fullName evidence="1">Uncharacterized protein</fullName>
    </submittedName>
</protein>
<reference evidence="1 2" key="1">
    <citation type="submission" date="2017-06" db="EMBL/GenBank/DDBJ databases">
        <title>Complete genome sequence of Idiomarina piscisalsi strain 10PY1A isolated from soil of Soudi Arabia.</title>
        <authorList>
            <person name="Kim M.-C."/>
            <person name="Jung B.K."/>
            <person name="Budiyanto F."/>
            <person name="Nzila A."/>
            <person name="Shin J.-H."/>
        </authorList>
    </citation>
    <scope>NUCLEOTIDE SEQUENCE [LARGE SCALE GENOMIC DNA]</scope>
    <source>
        <strain evidence="1 2">10PY1A</strain>
    </source>
</reference>
<dbReference type="RefSeq" id="WP_088767223.1">
    <property type="nucleotide sequence ID" value="NZ_CP022133.1"/>
</dbReference>
<proteinExistence type="predicted"/>
<dbReference type="Proteomes" id="UP000197717">
    <property type="component" value="Chromosome"/>
</dbReference>
<accession>A0ABM6LQF5</accession>
<evidence type="ECO:0000313" key="2">
    <source>
        <dbReference type="Proteomes" id="UP000197717"/>
    </source>
</evidence>
<dbReference type="EMBL" id="CP022133">
    <property type="protein sequence ID" value="ASG64765.1"/>
    <property type="molecule type" value="Genomic_DNA"/>
</dbReference>
<name>A0ABM6LQF5_9GAMM</name>
<gene>
    <name evidence="1" type="ORF">CEW91_00715</name>
</gene>
<evidence type="ECO:0000313" key="1">
    <source>
        <dbReference type="EMBL" id="ASG64765.1"/>
    </source>
</evidence>
<organism evidence="1 2">
    <name type="scientific">Idiomarina piscisalsi</name>
    <dbReference type="NCBI Taxonomy" id="1096243"/>
    <lineage>
        <taxon>Bacteria</taxon>
        <taxon>Pseudomonadati</taxon>
        <taxon>Pseudomonadota</taxon>
        <taxon>Gammaproteobacteria</taxon>
        <taxon>Alteromonadales</taxon>
        <taxon>Idiomarinaceae</taxon>
        <taxon>Idiomarina</taxon>
    </lineage>
</organism>
<sequence>MIASVTKALRFWAILFLVVCVLCATAAYFFTKHQSQKLQRILSENAQQLAAPVPTVSETLNPLLPSSPVDELLSTVAQRYPVKLHYQHTAPSSAVWLVTVEAEPQQAMRFVAEVMGAQYKKQSHFPETDSLFWEAIETKNADAYGVLKWQFRWQTEATNEPLNKPIHANHFTPVHVPALSCHEKPFRGARPSLSFGQETIGEEVTNEQGNVVLTAIQTHPTRKAIFKTKNNQWITTREGDWLGSRTQIDIINTDSLNLSQWRQSGNCWQKHSQQLRINKESDAT</sequence>
<keyword evidence="2" id="KW-1185">Reference proteome</keyword>